<dbReference type="PROSITE" id="PS00987">
    <property type="entry name" value="PTPS_1"/>
    <property type="match status" value="1"/>
</dbReference>
<comment type="similarity">
    <text evidence="3">Belongs to the PTPS family.</text>
</comment>
<dbReference type="Gene3D" id="3.30.479.10">
    <property type="entry name" value="6-pyruvoyl tetrahydropterin synthase/QueD"/>
    <property type="match status" value="1"/>
</dbReference>
<evidence type="ECO:0000256" key="1">
    <source>
        <dbReference type="ARBA" id="ARBA00001947"/>
    </source>
</evidence>
<dbReference type="SUPFAM" id="SSF55620">
    <property type="entry name" value="Tetrahydrobiopterin biosynthesis enzymes-like"/>
    <property type="match status" value="1"/>
</dbReference>
<dbReference type="InterPro" id="IPR038418">
    <property type="entry name" value="6-PTP_synth/QueD_sf"/>
</dbReference>
<comment type="caution">
    <text evidence="9">The sequence shown here is derived from an EMBL/GenBank/DDBJ whole genome shotgun (WGS) entry which is preliminary data.</text>
</comment>
<comment type="pathway">
    <text evidence="2">Cofactor biosynthesis; tetrahydrobiopterin biosynthesis; tetrahydrobiopterin from 7,8-dihydroneopterin triphosphate: step 1/3.</text>
</comment>
<dbReference type="EC" id="4.2.3.12" evidence="4"/>
<evidence type="ECO:0000256" key="7">
    <source>
        <dbReference type="ARBA" id="ARBA00023007"/>
    </source>
</evidence>
<dbReference type="PANTHER" id="PTHR12589:SF7">
    <property type="entry name" value="6-PYRUVOYL TETRAHYDROBIOPTERIN SYNTHASE"/>
    <property type="match status" value="1"/>
</dbReference>
<keyword evidence="8" id="KW-0456">Lyase</keyword>
<dbReference type="EMBL" id="CAJNOJ010000901">
    <property type="protein sequence ID" value="CAF1532425.1"/>
    <property type="molecule type" value="Genomic_DNA"/>
</dbReference>
<evidence type="ECO:0000256" key="4">
    <source>
        <dbReference type="ARBA" id="ARBA00013100"/>
    </source>
</evidence>
<evidence type="ECO:0000256" key="6">
    <source>
        <dbReference type="ARBA" id="ARBA00022833"/>
    </source>
</evidence>
<comment type="cofactor">
    <cofactor evidence="1">
        <name>Zn(2+)</name>
        <dbReference type="ChEBI" id="CHEBI:29105"/>
    </cofactor>
</comment>
<dbReference type="PANTHER" id="PTHR12589">
    <property type="entry name" value="PYRUVOYL TETRAHYDROBIOPTERIN SYNTHASE"/>
    <property type="match status" value="1"/>
</dbReference>
<dbReference type="FunFam" id="3.30.479.10:FF:000003">
    <property type="entry name" value="6-pyruvoyl tetrahydrobiopterin synthase"/>
    <property type="match status" value="1"/>
</dbReference>
<dbReference type="EMBL" id="CAJNOR010007609">
    <property type="protein sequence ID" value="CAF1620288.1"/>
    <property type="molecule type" value="Genomic_DNA"/>
</dbReference>
<dbReference type="Proteomes" id="UP000663852">
    <property type="component" value="Unassembled WGS sequence"/>
</dbReference>
<evidence type="ECO:0000313" key="12">
    <source>
        <dbReference type="Proteomes" id="UP000663852"/>
    </source>
</evidence>
<protein>
    <recommendedName>
        <fullName evidence="4">6-pyruvoyltetrahydropterin synthase</fullName>
        <ecNumber evidence="4">4.2.3.12</ecNumber>
    </recommendedName>
</protein>
<dbReference type="UniPathway" id="UPA00849">
    <property type="reaction ID" value="UER00819"/>
</dbReference>
<accession>A0A815V7Z9</accession>
<dbReference type="InterPro" id="IPR022470">
    <property type="entry name" value="PTPS_Cys_AS"/>
</dbReference>
<evidence type="ECO:0000256" key="2">
    <source>
        <dbReference type="ARBA" id="ARBA00005126"/>
    </source>
</evidence>
<evidence type="ECO:0000256" key="3">
    <source>
        <dbReference type="ARBA" id="ARBA00009164"/>
    </source>
</evidence>
<dbReference type="AlphaFoldDB" id="A0A815V7Z9"/>
<sequence>MSSKSKIYLIRRESFSSAHRLHSNHLSDEENLRIYSKCNNLYGHGHNYVLEVTVVGNIDGKTGMVMNISDLKYLLAEYVLNILDHKNIDLDVEYFRRNHVISTTENVAIFIWNQINDVINQQYKNVRLYEIKLYETDKNIVVYRGEEDS</sequence>
<dbReference type="GO" id="GO:0005739">
    <property type="term" value="C:mitochondrion"/>
    <property type="evidence" value="ECO:0007669"/>
    <property type="project" value="TreeGrafter"/>
</dbReference>
<dbReference type="OrthoDB" id="14045at2759"/>
<evidence type="ECO:0000256" key="8">
    <source>
        <dbReference type="ARBA" id="ARBA00023239"/>
    </source>
</evidence>
<evidence type="ECO:0000313" key="9">
    <source>
        <dbReference type="EMBL" id="CAF1532425.1"/>
    </source>
</evidence>
<evidence type="ECO:0000313" key="11">
    <source>
        <dbReference type="Proteomes" id="UP000663828"/>
    </source>
</evidence>
<keyword evidence="7" id="KW-0783">Tetrahydrobiopterin biosynthesis</keyword>
<reference evidence="9" key="1">
    <citation type="submission" date="2021-02" db="EMBL/GenBank/DDBJ databases">
        <authorList>
            <person name="Nowell W R."/>
        </authorList>
    </citation>
    <scope>NUCLEOTIDE SEQUENCE</scope>
</reference>
<evidence type="ECO:0000256" key="5">
    <source>
        <dbReference type="ARBA" id="ARBA00022723"/>
    </source>
</evidence>
<name>A0A815V7Z9_ADIRI</name>
<proteinExistence type="inferred from homology"/>
<dbReference type="Proteomes" id="UP000663828">
    <property type="component" value="Unassembled WGS sequence"/>
</dbReference>
<dbReference type="Pfam" id="PF01242">
    <property type="entry name" value="PTPS"/>
    <property type="match status" value="1"/>
</dbReference>
<dbReference type="GO" id="GO:0046872">
    <property type="term" value="F:metal ion binding"/>
    <property type="evidence" value="ECO:0007669"/>
    <property type="project" value="UniProtKB-KW"/>
</dbReference>
<evidence type="ECO:0000313" key="10">
    <source>
        <dbReference type="EMBL" id="CAF1620288.1"/>
    </source>
</evidence>
<dbReference type="GO" id="GO:0003874">
    <property type="term" value="F:6-pyruvoyltetrahydropterin synthase activity"/>
    <property type="evidence" value="ECO:0007669"/>
    <property type="project" value="UniProtKB-EC"/>
</dbReference>
<keyword evidence="5" id="KW-0479">Metal-binding</keyword>
<keyword evidence="6" id="KW-0862">Zinc</keyword>
<dbReference type="InterPro" id="IPR007115">
    <property type="entry name" value="6-PTP_synth/QueD"/>
</dbReference>
<dbReference type="GO" id="GO:0006729">
    <property type="term" value="P:tetrahydrobiopterin biosynthetic process"/>
    <property type="evidence" value="ECO:0007669"/>
    <property type="project" value="UniProtKB-UniPathway"/>
</dbReference>
<keyword evidence="11" id="KW-1185">Reference proteome</keyword>
<organism evidence="9 12">
    <name type="scientific">Adineta ricciae</name>
    <name type="common">Rotifer</name>
    <dbReference type="NCBI Taxonomy" id="249248"/>
    <lineage>
        <taxon>Eukaryota</taxon>
        <taxon>Metazoa</taxon>
        <taxon>Spiralia</taxon>
        <taxon>Gnathifera</taxon>
        <taxon>Rotifera</taxon>
        <taxon>Eurotatoria</taxon>
        <taxon>Bdelloidea</taxon>
        <taxon>Adinetida</taxon>
        <taxon>Adinetidae</taxon>
        <taxon>Adineta</taxon>
    </lineage>
</organism>
<gene>
    <name evidence="9" type="ORF">EDS130_LOCUS44681</name>
    <name evidence="10" type="ORF">XAT740_LOCUS50145</name>
</gene>